<proteinExistence type="predicted"/>
<organism evidence="2 3">
    <name type="scientific">Streptomyces mimosae</name>
    <dbReference type="NCBI Taxonomy" id="2586635"/>
    <lineage>
        <taxon>Bacteria</taxon>
        <taxon>Bacillati</taxon>
        <taxon>Actinomycetota</taxon>
        <taxon>Actinomycetes</taxon>
        <taxon>Kitasatosporales</taxon>
        <taxon>Streptomycetaceae</taxon>
        <taxon>Streptomyces</taxon>
    </lineage>
</organism>
<protein>
    <submittedName>
        <fullName evidence="2">Uncharacterized protein</fullName>
    </submittedName>
</protein>
<gene>
    <name evidence="2" type="ORF">FH607_009505</name>
</gene>
<feature type="region of interest" description="Disordered" evidence="1">
    <location>
        <begin position="84"/>
        <end position="103"/>
    </location>
</feature>
<dbReference type="OrthoDB" id="5524117at2"/>
<reference evidence="2" key="1">
    <citation type="submission" date="2019-10" db="EMBL/GenBank/DDBJ databases">
        <title>Nonomuraea sp. nov., isolated from Phyllanthus amarus.</title>
        <authorList>
            <person name="Klykleung N."/>
            <person name="Tanasupawat S."/>
        </authorList>
    </citation>
    <scope>NUCLEOTIDE SEQUENCE [LARGE SCALE GENOMIC DNA]</scope>
    <source>
        <strain evidence="2">3MP-10</strain>
    </source>
</reference>
<comment type="caution">
    <text evidence="2">The sequence shown here is derived from an EMBL/GenBank/DDBJ whole genome shotgun (WGS) entry which is preliminary data.</text>
</comment>
<dbReference type="AlphaFoldDB" id="A0A5N6AEP2"/>
<dbReference type="Proteomes" id="UP000314251">
    <property type="component" value="Unassembled WGS sequence"/>
</dbReference>
<keyword evidence="3" id="KW-1185">Reference proteome</keyword>
<evidence type="ECO:0000256" key="1">
    <source>
        <dbReference type="SAM" id="MobiDB-lite"/>
    </source>
</evidence>
<name>A0A5N6AEP2_9ACTN</name>
<dbReference type="EMBL" id="VDLY02000005">
    <property type="protein sequence ID" value="KAB8167121.1"/>
    <property type="molecule type" value="Genomic_DNA"/>
</dbReference>
<evidence type="ECO:0000313" key="3">
    <source>
        <dbReference type="Proteomes" id="UP000314251"/>
    </source>
</evidence>
<accession>A0A5N6AEP2</accession>
<evidence type="ECO:0000313" key="2">
    <source>
        <dbReference type="EMBL" id="KAB8167121.1"/>
    </source>
</evidence>
<dbReference type="RefSeq" id="WP_139667184.1">
    <property type="nucleotide sequence ID" value="NZ_VDLY02000005.1"/>
</dbReference>
<sequence length="133" mass="14490">MDTETDLDPSYDWPRPPLDGYVADDLDRLPNLPGQTELLDGILVVPARRTIGQGRVQELFEVGLAAAVPEGLCAIREMTITLGRRDRPEPDVPCAAETSTRNGNAIDARQRYRRGRFGPGCVEAVGDGNGDDQ</sequence>